<gene>
    <name evidence="2" type="ORF">SAMN04488117_109118</name>
</gene>
<dbReference type="AlphaFoldDB" id="A0A1G7QIJ5"/>
<keyword evidence="1" id="KW-0472">Membrane</keyword>
<dbReference type="PANTHER" id="PTHR32309:SF13">
    <property type="entry name" value="FERRIC ENTEROBACTIN TRANSPORT PROTEIN FEPE"/>
    <property type="match status" value="1"/>
</dbReference>
<dbReference type="GO" id="GO:0005886">
    <property type="term" value="C:plasma membrane"/>
    <property type="evidence" value="ECO:0007669"/>
    <property type="project" value="TreeGrafter"/>
</dbReference>
<evidence type="ECO:0000313" key="3">
    <source>
        <dbReference type="Proteomes" id="UP000182284"/>
    </source>
</evidence>
<proteinExistence type="predicted"/>
<feature type="transmembrane region" description="Helical" evidence="1">
    <location>
        <begin position="53"/>
        <end position="76"/>
    </location>
</feature>
<keyword evidence="1" id="KW-0812">Transmembrane</keyword>
<name>A0A1G7QIJ5_9RHOB</name>
<accession>A0A1G7QIJ5</accession>
<dbReference type="Proteomes" id="UP000182284">
    <property type="component" value="Unassembled WGS sequence"/>
</dbReference>
<organism evidence="2 3">
    <name type="scientific">Celeribacter baekdonensis</name>
    <dbReference type="NCBI Taxonomy" id="875171"/>
    <lineage>
        <taxon>Bacteria</taxon>
        <taxon>Pseudomonadati</taxon>
        <taxon>Pseudomonadota</taxon>
        <taxon>Alphaproteobacteria</taxon>
        <taxon>Rhodobacterales</taxon>
        <taxon>Roseobacteraceae</taxon>
        <taxon>Celeribacter</taxon>
    </lineage>
</organism>
<dbReference type="InterPro" id="IPR050445">
    <property type="entry name" value="Bact_polysacc_biosynth/exp"/>
</dbReference>
<sequence>MNLAARARRRRRANQANAAAEANSTPEPNIKESIVLVETLPKAEPAFLRPRHYILAATFGAFVIVPSLLTAIYLTVFASDQYSTTVGFSVRAETSLPVSDLVGSLIGTSSNGARDSDILYEYMRGHEIVSLIDQRLDLKEIYSLPKRDPVFSLHNDATIEDLADYWSKMTLVSFDGNAGLIEAEIRSFRAEDSLNIARAVLELSSQKINELSNIAREDSIRFARETLDVTTEQLRSARTRLTAFRVENQMIDPQAAIQGQMGLLNSLNAQLAEEIITNDLIRQSTTRDTDPRIEQSDRRINIIRNRIEDERSSLGAGVEGSGPPYSEIVSEYEGLVVDREFAEARYLAARANYDAAVTEADRKSRYLVVYSPPTLAETPTHPRRFLIFALTTLLLVGVWSLGAMIFYSIKDRR</sequence>
<dbReference type="EMBL" id="FNBL01000009">
    <property type="protein sequence ID" value="SDF97440.1"/>
    <property type="molecule type" value="Genomic_DNA"/>
</dbReference>
<feature type="transmembrane region" description="Helical" evidence="1">
    <location>
        <begin position="385"/>
        <end position="409"/>
    </location>
</feature>
<evidence type="ECO:0000313" key="2">
    <source>
        <dbReference type="EMBL" id="SDF97440.1"/>
    </source>
</evidence>
<dbReference type="GO" id="GO:0004713">
    <property type="term" value="F:protein tyrosine kinase activity"/>
    <property type="evidence" value="ECO:0007669"/>
    <property type="project" value="TreeGrafter"/>
</dbReference>
<evidence type="ECO:0000256" key="1">
    <source>
        <dbReference type="SAM" id="Phobius"/>
    </source>
</evidence>
<keyword evidence="1" id="KW-1133">Transmembrane helix</keyword>
<dbReference type="PANTHER" id="PTHR32309">
    <property type="entry name" value="TYROSINE-PROTEIN KINASE"/>
    <property type="match status" value="1"/>
</dbReference>
<protein>
    <submittedName>
        <fullName evidence="2">Capsular polysaccharide transport system permease protein</fullName>
    </submittedName>
</protein>
<reference evidence="2 3" key="1">
    <citation type="submission" date="2016-10" db="EMBL/GenBank/DDBJ databases">
        <authorList>
            <person name="de Groot N.N."/>
        </authorList>
    </citation>
    <scope>NUCLEOTIDE SEQUENCE [LARGE SCALE GENOMIC DNA]</scope>
    <source>
        <strain evidence="2 3">DSM 27375</strain>
    </source>
</reference>